<reference evidence="4" key="1">
    <citation type="submission" date="2025-08" db="UniProtKB">
        <authorList>
            <consortium name="Ensembl"/>
        </authorList>
    </citation>
    <scope>IDENTIFICATION</scope>
</reference>
<accession>A0A674CN16</accession>
<dbReference type="Ensembl" id="ENSSTUT00000089947.1">
    <property type="protein sequence ID" value="ENSSTUP00000084566.1"/>
    <property type="gene ID" value="ENSSTUG00000037175.1"/>
</dbReference>
<protein>
    <recommendedName>
        <fullName evidence="3">Immunoglobulin V-set domain-containing protein</fullName>
    </recommendedName>
</protein>
<dbReference type="PANTHER" id="PTHR23268:SF28">
    <property type="entry name" value="T CELL RECEPTOR BETA VARIABLE 19"/>
    <property type="match status" value="1"/>
</dbReference>
<dbReference type="SMART" id="SM00406">
    <property type="entry name" value="IGv"/>
    <property type="match status" value="1"/>
</dbReference>
<proteinExistence type="predicted"/>
<dbReference type="Gene3D" id="2.60.40.10">
    <property type="entry name" value="Immunoglobulins"/>
    <property type="match status" value="1"/>
</dbReference>
<organism evidence="4 5">
    <name type="scientific">Salmo trutta</name>
    <name type="common">Brown trout</name>
    <dbReference type="NCBI Taxonomy" id="8032"/>
    <lineage>
        <taxon>Eukaryota</taxon>
        <taxon>Metazoa</taxon>
        <taxon>Chordata</taxon>
        <taxon>Craniata</taxon>
        <taxon>Vertebrata</taxon>
        <taxon>Euteleostomi</taxon>
        <taxon>Actinopterygii</taxon>
        <taxon>Neopterygii</taxon>
        <taxon>Teleostei</taxon>
        <taxon>Protacanthopterygii</taxon>
        <taxon>Salmoniformes</taxon>
        <taxon>Salmonidae</taxon>
        <taxon>Salmoninae</taxon>
        <taxon>Salmo</taxon>
    </lineage>
</organism>
<dbReference type="InParanoid" id="A0A674CN16"/>
<name>A0A674CN16_SALTR</name>
<dbReference type="PANTHER" id="PTHR23268">
    <property type="entry name" value="T-CELL RECEPTOR BETA CHAIN"/>
    <property type="match status" value="1"/>
</dbReference>
<dbReference type="GO" id="GO:0005886">
    <property type="term" value="C:plasma membrane"/>
    <property type="evidence" value="ECO:0007669"/>
    <property type="project" value="TreeGrafter"/>
</dbReference>
<keyword evidence="2" id="KW-0391">Immunity</keyword>
<dbReference type="CDD" id="cd00099">
    <property type="entry name" value="IgV"/>
    <property type="match status" value="1"/>
</dbReference>
<dbReference type="SUPFAM" id="SSF48726">
    <property type="entry name" value="Immunoglobulin"/>
    <property type="match status" value="1"/>
</dbReference>
<evidence type="ECO:0000313" key="5">
    <source>
        <dbReference type="Proteomes" id="UP000472277"/>
    </source>
</evidence>
<evidence type="ECO:0000259" key="3">
    <source>
        <dbReference type="SMART" id="SM00406"/>
    </source>
</evidence>
<keyword evidence="5" id="KW-1185">Reference proteome</keyword>
<dbReference type="AlphaFoldDB" id="A0A674CN16"/>
<reference evidence="4" key="2">
    <citation type="submission" date="2025-09" db="UniProtKB">
        <authorList>
            <consortium name="Ensembl"/>
        </authorList>
    </citation>
    <scope>IDENTIFICATION</scope>
</reference>
<keyword evidence="1" id="KW-0732">Signal</keyword>
<dbReference type="InterPro" id="IPR050413">
    <property type="entry name" value="TCR_beta_variable"/>
</dbReference>
<dbReference type="InterPro" id="IPR013783">
    <property type="entry name" value="Ig-like_fold"/>
</dbReference>
<dbReference type="GeneTree" id="ENSGT00940000166007"/>
<dbReference type="InterPro" id="IPR036179">
    <property type="entry name" value="Ig-like_dom_sf"/>
</dbReference>
<dbReference type="Pfam" id="PF07686">
    <property type="entry name" value="V-set"/>
    <property type="match status" value="1"/>
</dbReference>
<sequence>YLKSLSPCSCDISLQNHQHDQASHTWLSQADKVQQTPTAILKGPEDNVQLNCSHTIPNYDTILWYQQSAQNTALKLIGYVRFTSPTVEDSFKERFTVSGDAATGKMAYLHIPKLRGSEDSAVYFCAASKAQCFTIPSLLYKNPL</sequence>
<evidence type="ECO:0000256" key="2">
    <source>
        <dbReference type="ARBA" id="ARBA00022859"/>
    </source>
</evidence>
<evidence type="ECO:0000313" key="4">
    <source>
        <dbReference type="Ensembl" id="ENSSTUP00000084566.1"/>
    </source>
</evidence>
<evidence type="ECO:0000256" key="1">
    <source>
        <dbReference type="ARBA" id="ARBA00022729"/>
    </source>
</evidence>
<dbReference type="GO" id="GO:0007166">
    <property type="term" value="P:cell surface receptor signaling pathway"/>
    <property type="evidence" value="ECO:0007669"/>
    <property type="project" value="TreeGrafter"/>
</dbReference>
<dbReference type="Proteomes" id="UP000472277">
    <property type="component" value="Chromosome 33"/>
</dbReference>
<dbReference type="GO" id="GO:0002376">
    <property type="term" value="P:immune system process"/>
    <property type="evidence" value="ECO:0007669"/>
    <property type="project" value="UniProtKB-KW"/>
</dbReference>
<feature type="domain" description="Immunoglobulin V-set" evidence="3">
    <location>
        <begin position="47"/>
        <end position="127"/>
    </location>
</feature>
<dbReference type="InterPro" id="IPR013106">
    <property type="entry name" value="Ig_V-set"/>
</dbReference>